<keyword evidence="4 5" id="KW-0408">Iron</keyword>
<dbReference type="GO" id="GO:0010436">
    <property type="term" value="F:carotenoid dioxygenase activity"/>
    <property type="evidence" value="ECO:0007669"/>
    <property type="project" value="TreeGrafter"/>
</dbReference>
<proteinExistence type="inferred from homology"/>
<dbReference type="PANTHER" id="PTHR10543">
    <property type="entry name" value="BETA-CAROTENE DIOXYGENASE"/>
    <property type="match status" value="1"/>
</dbReference>
<name>A0AA38VJV9_9PEZI</name>
<feature type="binding site" evidence="5">
    <location>
        <position position="177"/>
    </location>
    <ligand>
        <name>Fe cation</name>
        <dbReference type="ChEBI" id="CHEBI:24875"/>
        <note>catalytic</note>
    </ligand>
</feature>
<reference evidence="6" key="1">
    <citation type="submission" date="2022-07" db="EMBL/GenBank/DDBJ databases">
        <title>Fungi with potential for degradation of polypropylene.</title>
        <authorList>
            <person name="Gostincar C."/>
        </authorList>
    </citation>
    <scope>NUCLEOTIDE SEQUENCE</scope>
    <source>
        <strain evidence="6">EXF-13308</strain>
    </source>
</reference>
<gene>
    <name evidence="6" type="ORF">NKR23_g9505</name>
</gene>
<evidence type="ECO:0000256" key="1">
    <source>
        <dbReference type="ARBA" id="ARBA00006787"/>
    </source>
</evidence>
<dbReference type="InterPro" id="IPR004294">
    <property type="entry name" value="Carotenoid_Oase"/>
</dbReference>
<protein>
    <submittedName>
        <fullName evidence="6">Lignostilbene-alpha,beta-dioxygenase isozyme I</fullName>
    </submittedName>
</protein>
<dbReference type="GO" id="GO:0046872">
    <property type="term" value="F:metal ion binding"/>
    <property type="evidence" value="ECO:0007669"/>
    <property type="project" value="UniProtKB-KW"/>
</dbReference>
<comment type="caution">
    <text evidence="6">The sequence shown here is derived from an EMBL/GenBank/DDBJ whole genome shotgun (WGS) entry which is preliminary data.</text>
</comment>
<keyword evidence="3" id="KW-0560">Oxidoreductase</keyword>
<feature type="binding site" evidence="5">
    <location>
        <position position="293"/>
    </location>
    <ligand>
        <name>Fe cation</name>
        <dbReference type="ChEBI" id="CHEBI:24875"/>
        <note>catalytic</note>
    </ligand>
</feature>
<evidence type="ECO:0000313" key="6">
    <source>
        <dbReference type="EMBL" id="KAJ9136834.1"/>
    </source>
</evidence>
<feature type="binding site" evidence="5">
    <location>
        <position position="489"/>
    </location>
    <ligand>
        <name>Fe cation</name>
        <dbReference type="ChEBI" id="CHEBI:24875"/>
        <note>catalytic</note>
    </ligand>
</feature>
<dbReference type="PANTHER" id="PTHR10543:SF89">
    <property type="entry name" value="CAROTENOID 9,10(9',10')-CLEAVAGE DIOXYGENASE 1"/>
    <property type="match status" value="1"/>
</dbReference>
<dbReference type="Pfam" id="PF03055">
    <property type="entry name" value="RPE65"/>
    <property type="match status" value="1"/>
</dbReference>
<accession>A0AA38VJV9</accession>
<dbReference type="EMBL" id="JANBVO010000037">
    <property type="protein sequence ID" value="KAJ9136834.1"/>
    <property type="molecule type" value="Genomic_DNA"/>
</dbReference>
<evidence type="ECO:0000256" key="4">
    <source>
        <dbReference type="ARBA" id="ARBA00023004"/>
    </source>
</evidence>
<evidence type="ECO:0000313" key="7">
    <source>
        <dbReference type="Proteomes" id="UP001174694"/>
    </source>
</evidence>
<organism evidence="6 7">
    <name type="scientific">Pleurostoma richardsiae</name>
    <dbReference type="NCBI Taxonomy" id="41990"/>
    <lineage>
        <taxon>Eukaryota</taxon>
        <taxon>Fungi</taxon>
        <taxon>Dikarya</taxon>
        <taxon>Ascomycota</taxon>
        <taxon>Pezizomycotina</taxon>
        <taxon>Sordariomycetes</taxon>
        <taxon>Sordariomycetidae</taxon>
        <taxon>Calosphaeriales</taxon>
        <taxon>Pleurostomataceae</taxon>
        <taxon>Pleurostoma</taxon>
    </lineage>
</organism>
<feature type="binding site" evidence="5">
    <location>
        <position position="228"/>
    </location>
    <ligand>
        <name>Fe cation</name>
        <dbReference type="ChEBI" id="CHEBI:24875"/>
        <note>catalytic</note>
    </ligand>
</feature>
<keyword evidence="7" id="KW-1185">Reference proteome</keyword>
<sequence length="502" mass="56463">MAGHFRGTLPPVSKSFPNLPQFSGFMKPCRFEGEVRDLEVQGDLPEELDGTFYRVMPDPQFPPFIENDPWFNGDGSVSAFRFHKGNVHFQQKYVHTEKFVREREAQRALGGKYRNKYTDAVEFQVRTVANTNIFYFNKILLAIKEDALPYAMDPVTLDTIGIYDCDGQLPTLTFTAHPKLDPITKELVGFGYEAKGDGTPDICYYNISSEGKVTQVVWLVSPLVGMIHDFAVTENWVMFPMIPLNCDMERLKKGGEHWQWNPDSPLYLGVLPRKGAKGTDVKWFRAPNAFPGHCTNAYETSDGKVVLDLPLTDKNVFFWWPDAEGNAPDPREIEGQYVRFTFDPKATDLNLPTPEVILPQDMEFPRIDDRIAMARHRHSFFDTMAPQAGTDFAAIAPVLGGGHAMYNALGHLDHETGKLEMYFPGRTHMVQEPVFAPRSQGAPEGDGFLIVLVNNYATMSSELHVVDTRDFSVARAIVLLPLRLRAGLHGNWVDAKEVAIAG</sequence>
<dbReference type="AlphaFoldDB" id="A0AA38VJV9"/>
<dbReference type="Proteomes" id="UP001174694">
    <property type="component" value="Unassembled WGS sequence"/>
</dbReference>
<dbReference type="GO" id="GO:0016121">
    <property type="term" value="P:carotene catabolic process"/>
    <property type="evidence" value="ECO:0007669"/>
    <property type="project" value="TreeGrafter"/>
</dbReference>
<evidence type="ECO:0000256" key="3">
    <source>
        <dbReference type="ARBA" id="ARBA00023002"/>
    </source>
</evidence>
<evidence type="ECO:0000256" key="2">
    <source>
        <dbReference type="ARBA" id="ARBA00022723"/>
    </source>
</evidence>
<comment type="similarity">
    <text evidence="1">Belongs to the carotenoid oxygenase family.</text>
</comment>
<comment type="cofactor">
    <cofactor evidence="5">
        <name>Fe(2+)</name>
        <dbReference type="ChEBI" id="CHEBI:29033"/>
    </cofactor>
    <text evidence="5">Binds 1 Fe(2+) ion per subunit.</text>
</comment>
<keyword evidence="2 5" id="KW-0479">Metal-binding</keyword>
<evidence type="ECO:0000256" key="5">
    <source>
        <dbReference type="PIRSR" id="PIRSR604294-1"/>
    </source>
</evidence>